<keyword evidence="2" id="KW-1185">Reference proteome</keyword>
<dbReference type="Proteomes" id="UP000681794">
    <property type="component" value="Chromosome"/>
</dbReference>
<name>A0ACD1E2F1_9MICO</name>
<reference evidence="1" key="1">
    <citation type="submission" date="2021-06" db="EMBL/GenBank/DDBJ databases">
        <authorList>
            <person name="Ellington A.J."/>
            <person name="Bryan N.C."/>
            <person name="Christner B.C."/>
            <person name="Reisch C.R."/>
        </authorList>
    </citation>
    <scope>NUCLEOTIDE SEQUENCE</scope>
    <source>
        <strain evidence="1">L6-1</strain>
    </source>
</reference>
<organism evidence="1 2">
    <name type="scientific">Curtobacterium aetherium</name>
    <dbReference type="NCBI Taxonomy" id="2841594"/>
    <lineage>
        <taxon>Bacteria</taxon>
        <taxon>Bacillati</taxon>
        <taxon>Actinomycetota</taxon>
        <taxon>Actinomycetes</taxon>
        <taxon>Micrococcales</taxon>
        <taxon>Microbacteriaceae</taxon>
        <taxon>Curtobacterium</taxon>
    </lineage>
</organism>
<protein>
    <submittedName>
        <fullName evidence="1">Uncharacterized protein</fullName>
    </submittedName>
</protein>
<evidence type="ECO:0000313" key="1">
    <source>
        <dbReference type="EMBL" id="QWS33055.1"/>
    </source>
</evidence>
<evidence type="ECO:0000313" key="2">
    <source>
        <dbReference type="Proteomes" id="UP000681794"/>
    </source>
</evidence>
<accession>A0ACD1E2F1</accession>
<sequence length="169" mass="19220">MPNQSRADRLDAFITAATTKHDGKYDYSQVPAMFVNAHTKVTIGCPDHGDFDQEPNEHKRGQRCPDCSGRRNSRASVRGGRFTTRAAELHRDRYDYSTVSFTDQHTDVTILCRQHGPFTQRPTNHLAAGGPSGCRDCADEARRAWSLEQWTRRERTQRRDHDTGEFLAA</sequence>
<proteinExistence type="predicted"/>
<dbReference type="EMBL" id="CP076544">
    <property type="protein sequence ID" value="QWS33055.1"/>
    <property type="molecule type" value="Genomic_DNA"/>
</dbReference>
<gene>
    <name evidence="1" type="ORF">KM842_12450</name>
</gene>